<dbReference type="NCBIfam" id="NF009902">
    <property type="entry name" value="PRK13365.1"/>
    <property type="match status" value="1"/>
</dbReference>
<dbReference type="GO" id="GO:0016702">
    <property type="term" value="F:oxidoreductase activity, acting on single donors with incorporation of molecular oxygen, incorporation of two atoms of oxygen"/>
    <property type="evidence" value="ECO:0007669"/>
    <property type="project" value="UniProtKB-ARBA"/>
</dbReference>
<sequence>MARITAGVGTSHVPLIARAIDTDKTQEPAWKPIIDGYEFSRKWIEREKPDVVILVYNDHGVAFDMSLIPTFVIGAGESFKPADEGYGPRQIPDVIGCPDLAWHIAQSVIEDDFDITIANELDVDHGLTAPLSMMFGKRGVNDSWPCMVIPVAVNVIVYPTPSGRRCYELGKAIGRAVAAFDQDLNVQVWGTGGMSHQLQGARAGLINQEWDQNFLARLADNPEEVADISRLEYVTEAGSEGIELIMWLIMRGALPQRVKELHRFYHVPASNTAVGHIVLDAKAD</sequence>
<dbReference type="Gene3D" id="3.40.830.10">
    <property type="entry name" value="LigB-like"/>
    <property type="match status" value="1"/>
</dbReference>
<dbReference type="RefSeq" id="WP_104830180.1">
    <property type="nucleotide sequence ID" value="NZ_PJCH01000006.1"/>
</dbReference>
<evidence type="ECO:0000313" key="2">
    <source>
        <dbReference type="EMBL" id="PQA87642.1"/>
    </source>
</evidence>
<dbReference type="InterPro" id="IPR004183">
    <property type="entry name" value="Xdiol_dOase_suB"/>
</dbReference>
<dbReference type="EMBL" id="PJCH01000006">
    <property type="protein sequence ID" value="PQA87642.1"/>
    <property type="molecule type" value="Genomic_DNA"/>
</dbReference>
<comment type="caution">
    <text evidence="2">The sequence shown here is derived from an EMBL/GenBank/DDBJ whole genome shotgun (WGS) entry which is preliminary data.</text>
</comment>
<name>A0A2S7K572_9PROT</name>
<dbReference type="NCBIfam" id="NF009903">
    <property type="entry name" value="PRK13366.1"/>
    <property type="match status" value="1"/>
</dbReference>
<dbReference type="Pfam" id="PF02900">
    <property type="entry name" value="LigB"/>
    <property type="match status" value="1"/>
</dbReference>
<dbReference type="OrthoDB" id="8673673at2"/>
<dbReference type="GO" id="GO:0008198">
    <property type="term" value="F:ferrous iron binding"/>
    <property type="evidence" value="ECO:0007669"/>
    <property type="project" value="InterPro"/>
</dbReference>
<dbReference type="NCBIfam" id="NF009901">
    <property type="entry name" value="PRK13364.1"/>
    <property type="match status" value="1"/>
</dbReference>
<feature type="domain" description="Extradiol ring-cleavage dioxygenase class III enzyme subunit B" evidence="1">
    <location>
        <begin position="9"/>
        <end position="274"/>
    </location>
</feature>
<keyword evidence="2" id="KW-0560">Oxidoreductase</keyword>
<proteinExistence type="predicted"/>
<gene>
    <name evidence="2" type="ORF">CW354_11235</name>
</gene>
<keyword evidence="3" id="KW-1185">Reference proteome</keyword>
<dbReference type="AlphaFoldDB" id="A0A2S7K572"/>
<evidence type="ECO:0000259" key="1">
    <source>
        <dbReference type="Pfam" id="PF02900"/>
    </source>
</evidence>
<dbReference type="SUPFAM" id="SSF53213">
    <property type="entry name" value="LigB-like"/>
    <property type="match status" value="1"/>
</dbReference>
<organism evidence="2 3">
    <name type="scientific">Hyphococcus luteus</name>
    <dbReference type="NCBI Taxonomy" id="2058213"/>
    <lineage>
        <taxon>Bacteria</taxon>
        <taxon>Pseudomonadati</taxon>
        <taxon>Pseudomonadota</taxon>
        <taxon>Alphaproteobacteria</taxon>
        <taxon>Parvularculales</taxon>
        <taxon>Parvularculaceae</taxon>
        <taxon>Hyphococcus</taxon>
    </lineage>
</organism>
<dbReference type="Proteomes" id="UP000239504">
    <property type="component" value="Unassembled WGS sequence"/>
</dbReference>
<evidence type="ECO:0000313" key="3">
    <source>
        <dbReference type="Proteomes" id="UP000239504"/>
    </source>
</evidence>
<reference evidence="2 3" key="1">
    <citation type="submission" date="2017-12" db="EMBL/GenBank/DDBJ databases">
        <authorList>
            <person name="Hurst M.R.H."/>
        </authorList>
    </citation>
    <scope>NUCLEOTIDE SEQUENCE [LARGE SCALE GENOMIC DNA]</scope>
    <source>
        <strain evidence="2 3">SY-3-19</strain>
    </source>
</reference>
<accession>A0A2S7K572</accession>
<protein>
    <submittedName>
        <fullName evidence="2">Protocatechuate 3,4-dioxygenase</fullName>
    </submittedName>
</protein>
<keyword evidence="2" id="KW-0223">Dioxygenase</keyword>